<dbReference type="OrthoDB" id="7327383at2759"/>
<accession>A0A8S3YNW5</accession>
<organism evidence="1 2">
    <name type="scientific">Candidula unifasciata</name>
    <dbReference type="NCBI Taxonomy" id="100452"/>
    <lineage>
        <taxon>Eukaryota</taxon>
        <taxon>Metazoa</taxon>
        <taxon>Spiralia</taxon>
        <taxon>Lophotrochozoa</taxon>
        <taxon>Mollusca</taxon>
        <taxon>Gastropoda</taxon>
        <taxon>Heterobranchia</taxon>
        <taxon>Euthyneura</taxon>
        <taxon>Panpulmonata</taxon>
        <taxon>Eupulmonata</taxon>
        <taxon>Stylommatophora</taxon>
        <taxon>Helicina</taxon>
        <taxon>Helicoidea</taxon>
        <taxon>Geomitridae</taxon>
        <taxon>Candidula</taxon>
    </lineage>
</organism>
<keyword evidence="2" id="KW-1185">Reference proteome</keyword>
<dbReference type="AlphaFoldDB" id="A0A8S3YNW5"/>
<sequence>AMEEGWDFTKLNDEEYEEFCVYIVQDRQCEDVCHNRAQASLPRNLTLRPSLINTD</sequence>
<comment type="caution">
    <text evidence="1">The sequence shown here is derived from an EMBL/GenBank/DDBJ whole genome shotgun (WGS) entry which is preliminary data.</text>
</comment>
<gene>
    <name evidence="1" type="ORF">CUNI_LOCUS4362</name>
</gene>
<protein>
    <submittedName>
        <fullName evidence="1">Uncharacterized protein</fullName>
    </submittedName>
</protein>
<name>A0A8S3YNW5_9EUPU</name>
<feature type="non-terminal residue" evidence="1">
    <location>
        <position position="55"/>
    </location>
</feature>
<feature type="non-terminal residue" evidence="1">
    <location>
        <position position="1"/>
    </location>
</feature>
<proteinExistence type="predicted"/>
<dbReference type="Gene3D" id="2.170.270.10">
    <property type="entry name" value="SET domain"/>
    <property type="match status" value="1"/>
</dbReference>
<dbReference type="InterPro" id="IPR046341">
    <property type="entry name" value="SET_dom_sf"/>
</dbReference>
<evidence type="ECO:0000313" key="2">
    <source>
        <dbReference type="Proteomes" id="UP000678393"/>
    </source>
</evidence>
<reference evidence="1" key="1">
    <citation type="submission" date="2021-04" db="EMBL/GenBank/DDBJ databases">
        <authorList>
            <consortium name="Molecular Ecology Group"/>
        </authorList>
    </citation>
    <scope>NUCLEOTIDE SEQUENCE</scope>
</reference>
<dbReference type="Proteomes" id="UP000678393">
    <property type="component" value="Unassembled WGS sequence"/>
</dbReference>
<dbReference type="EMBL" id="CAJHNH020000611">
    <property type="protein sequence ID" value="CAG5118804.1"/>
    <property type="molecule type" value="Genomic_DNA"/>
</dbReference>
<evidence type="ECO:0000313" key="1">
    <source>
        <dbReference type="EMBL" id="CAG5118804.1"/>
    </source>
</evidence>